<dbReference type="Gene3D" id="1.20.1640.10">
    <property type="entry name" value="Multidrug efflux transporter AcrB transmembrane domain"/>
    <property type="match status" value="2"/>
</dbReference>
<keyword evidence="10" id="KW-1185">Reference proteome</keyword>
<feature type="transmembrane region" description="Helical" evidence="7">
    <location>
        <begin position="318"/>
        <end position="339"/>
    </location>
</feature>
<feature type="transmembrane region" description="Helical" evidence="7">
    <location>
        <begin position="766"/>
        <end position="786"/>
    </location>
</feature>
<dbReference type="EMBL" id="JAAONZ010000006">
    <property type="protein sequence ID" value="NHO65934.1"/>
    <property type="molecule type" value="Genomic_DNA"/>
</dbReference>
<evidence type="ECO:0000256" key="6">
    <source>
        <dbReference type="SAM" id="MobiDB-lite"/>
    </source>
</evidence>
<evidence type="ECO:0000313" key="10">
    <source>
        <dbReference type="Proteomes" id="UP000787472"/>
    </source>
</evidence>
<name>A0A9E5MK22_9GAMM</name>
<keyword evidence="2" id="KW-1003">Cell membrane</keyword>
<feature type="transmembrane region" description="Helical" evidence="7">
    <location>
        <begin position="868"/>
        <end position="892"/>
    </location>
</feature>
<feature type="region of interest" description="Disordered" evidence="6">
    <location>
        <begin position="114"/>
        <end position="142"/>
    </location>
</feature>
<dbReference type="PANTHER" id="PTHR33406">
    <property type="entry name" value="MEMBRANE PROTEIN MJ1562-RELATED"/>
    <property type="match status" value="1"/>
</dbReference>
<dbReference type="PANTHER" id="PTHR33406:SF13">
    <property type="entry name" value="MEMBRANE PROTEIN YDFJ"/>
    <property type="match status" value="1"/>
</dbReference>
<feature type="transmembrane region" description="Helical" evidence="7">
    <location>
        <begin position="452"/>
        <end position="470"/>
    </location>
</feature>
<evidence type="ECO:0000313" key="9">
    <source>
        <dbReference type="EMBL" id="NHO65934.1"/>
    </source>
</evidence>
<evidence type="ECO:0000256" key="2">
    <source>
        <dbReference type="ARBA" id="ARBA00022475"/>
    </source>
</evidence>
<feature type="domain" description="SSD" evidence="8">
    <location>
        <begin position="291"/>
        <end position="413"/>
    </location>
</feature>
<feature type="transmembrane region" description="Helical" evidence="7">
    <location>
        <begin position="359"/>
        <end position="382"/>
    </location>
</feature>
<dbReference type="InterPro" id="IPR000731">
    <property type="entry name" value="SSD"/>
</dbReference>
<feature type="transmembrane region" description="Helical" evidence="7">
    <location>
        <begin position="258"/>
        <end position="280"/>
    </location>
</feature>
<evidence type="ECO:0000256" key="5">
    <source>
        <dbReference type="ARBA" id="ARBA00023136"/>
    </source>
</evidence>
<sequence length="914" mass="100680">MLADKAVYFALSHPKTVARVTAIVTLVLLALAAVPNFVDVPGLKPVTVDTDPENMLSHDEPVRVFHDEAKKRFDLNDIVVVGIVNEANPQGVFNQASLKRIYDLTEFAKTLNWPAEDETEPNTDAELPQGAREGFSEGSSGETRKGVVAVDIIAPSTVDNIEQGGLGSVNFSWLMPQPPTSDAEALQVRDRAQRIPFLNGTLVSEDGKAIALYLPITSKDLSWRVSNALRDYVEGWEGDDKVYITGLPVAEDTFGVEMFIQMAISAPLAMLTIFLLLWWFFKRLVLVTSPMIVAMVSALATMALLVISGNTIHIMSSMIPIFIMPIAVLDAIHILSEFFDRYPQHKDRRETLKVVMHTLFAPMLFTTLTTMAGFLSLALTPIPPVQVFGIFVAIGVFIAWLLTMLFIPAYIMLIDESKLQGYGHAGSVGEEDHTLMGRGLSAIGRGTTRRPAVVLVLTLLVAAVAGYGITQIKINDNPIKWFGPEHDIRVADRVLNDHFGGTYMAYLALSAPQDAGVDKAQLRQALQVKKEELGSAGLNTDLVEPLDAFIASQAAGQADDFFSAVGQYVETQLSNAAGDDYYAWDELAIWVDARRQQQQVFKQPETLHWMAQLQQALVADDKVGKINSLVDVVKTVHRELLLGEEQAFRIPDTANAVGQTLITYQNSHRPQDLWHFVTPDYRQANLWLQLTSGDNRDMEAVMTRLDTFLQDHPAPQGIEADWFGLTYINVAWQDKMVKGMLKSFAGSFLVVLVMMVLLFRSWLMGLLSMIPLTLTVGFIYGVVGLIGKDYDMPVAILSALSLGLAVDYAIHFLARSREAVRQQGSWKAAVSHVFGEPARAISRNAIVLSAGFLPLLAAPLVPYQTVGIFIAAIILCAGIATLVILPAMATLLQHQIFKHPMYKHQMQKQNAEKG</sequence>
<comment type="subcellular location">
    <subcellularLocation>
        <location evidence="1">Cell membrane</location>
        <topology evidence="1">Multi-pass membrane protein</topology>
    </subcellularLocation>
</comment>
<keyword evidence="3 7" id="KW-0812">Transmembrane</keyword>
<dbReference type="SUPFAM" id="SSF82866">
    <property type="entry name" value="Multidrug efflux transporter AcrB transmembrane domain"/>
    <property type="match status" value="2"/>
</dbReference>
<evidence type="ECO:0000259" key="8">
    <source>
        <dbReference type="PROSITE" id="PS50156"/>
    </source>
</evidence>
<dbReference type="InterPro" id="IPR004869">
    <property type="entry name" value="MMPL_dom"/>
</dbReference>
<keyword evidence="4 7" id="KW-1133">Transmembrane helix</keyword>
<dbReference type="GO" id="GO:0005886">
    <property type="term" value="C:plasma membrane"/>
    <property type="evidence" value="ECO:0007669"/>
    <property type="project" value="UniProtKB-SubCell"/>
</dbReference>
<organism evidence="9 10">
    <name type="scientific">Pseudomaricurvus hydrocarbonicus</name>
    <dbReference type="NCBI Taxonomy" id="1470433"/>
    <lineage>
        <taxon>Bacteria</taxon>
        <taxon>Pseudomonadati</taxon>
        <taxon>Pseudomonadota</taxon>
        <taxon>Gammaproteobacteria</taxon>
        <taxon>Cellvibrionales</taxon>
        <taxon>Cellvibrionaceae</taxon>
        <taxon>Pseudomaricurvus</taxon>
    </lineage>
</organism>
<keyword evidence="5 7" id="KW-0472">Membrane</keyword>
<dbReference type="PROSITE" id="PS50156">
    <property type="entry name" value="SSD"/>
    <property type="match status" value="1"/>
</dbReference>
<feature type="transmembrane region" description="Helical" evidence="7">
    <location>
        <begin position="388"/>
        <end position="413"/>
    </location>
</feature>
<dbReference type="PRINTS" id="PR00702">
    <property type="entry name" value="ACRIFLAVINRP"/>
</dbReference>
<evidence type="ECO:0000256" key="1">
    <source>
        <dbReference type="ARBA" id="ARBA00004651"/>
    </source>
</evidence>
<gene>
    <name evidence="9" type="ORF">G8770_10310</name>
</gene>
<dbReference type="GO" id="GO:0022857">
    <property type="term" value="F:transmembrane transporter activity"/>
    <property type="evidence" value="ECO:0007669"/>
    <property type="project" value="InterPro"/>
</dbReference>
<evidence type="ECO:0000256" key="3">
    <source>
        <dbReference type="ARBA" id="ARBA00022692"/>
    </source>
</evidence>
<evidence type="ECO:0000256" key="7">
    <source>
        <dbReference type="SAM" id="Phobius"/>
    </source>
</evidence>
<feature type="transmembrane region" description="Helical" evidence="7">
    <location>
        <begin position="739"/>
        <end position="759"/>
    </location>
</feature>
<proteinExistence type="predicted"/>
<reference evidence="9" key="1">
    <citation type="submission" date="2020-03" db="EMBL/GenBank/DDBJ databases">
        <authorList>
            <person name="Guo F."/>
        </authorList>
    </citation>
    <scope>NUCLEOTIDE SEQUENCE</scope>
    <source>
        <strain evidence="9">JCM 30134</strain>
    </source>
</reference>
<dbReference type="InterPro" id="IPR001036">
    <property type="entry name" value="Acrflvin-R"/>
</dbReference>
<evidence type="ECO:0000256" key="4">
    <source>
        <dbReference type="ARBA" id="ARBA00022989"/>
    </source>
</evidence>
<comment type="caution">
    <text evidence="9">The sequence shown here is derived from an EMBL/GenBank/DDBJ whole genome shotgun (WGS) entry which is preliminary data.</text>
</comment>
<feature type="transmembrane region" description="Helical" evidence="7">
    <location>
        <begin position="845"/>
        <end position="862"/>
    </location>
</feature>
<accession>A0A9E5MK22</accession>
<dbReference type="InterPro" id="IPR050545">
    <property type="entry name" value="Mycobact_MmpL"/>
</dbReference>
<feature type="transmembrane region" description="Helical" evidence="7">
    <location>
        <begin position="292"/>
        <end position="312"/>
    </location>
</feature>
<dbReference type="Pfam" id="PF03176">
    <property type="entry name" value="MMPL"/>
    <property type="match status" value="2"/>
</dbReference>
<dbReference type="AlphaFoldDB" id="A0A9E5MK22"/>
<feature type="transmembrane region" description="Helical" evidence="7">
    <location>
        <begin position="792"/>
        <end position="814"/>
    </location>
</feature>
<dbReference type="Proteomes" id="UP000787472">
    <property type="component" value="Unassembled WGS sequence"/>
</dbReference>
<protein>
    <submittedName>
        <fullName evidence="9">MMPL family transporter</fullName>
    </submittedName>
</protein>